<sequence>MSSGSGSLQFVGESVGRGEDAFETTSRGLGPNPSDPESGRTWNLRQTAHRLFQESLGEEGDEWEEGSSQNEGIRSARTRGVPPGTGGVALLSRIGCIVP</sequence>
<gene>
    <name evidence="2" type="ORF">Sradi_6434500</name>
</gene>
<proteinExistence type="predicted"/>
<reference evidence="2" key="2">
    <citation type="journal article" date="2024" name="Plant">
        <title>Genomic evolution and insights into agronomic trait innovations of Sesamum species.</title>
        <authorList>
            <person name="Miao H."/>
            <person name="Wang L."/>
            <person name="Qu L."/>
            <person name="Liu H."/>
            <person name="Sun Y."/>
            <person name="Le M."/>
            <person name="Wang Q."/>
            <person name="Wei S."/>
            <person name="Zheng Y."/>
            <person name="Lin W."/>
            <person name="Duan Y."/>
            <person name="Cao H."/>
            <person name="Xiong S."/>
            <person name="Wang X."/>
            <person name="Wei L."/>
            <person name="Li C."/>
            <person name="Ma Q."/>
            <person name="Ju M."/>
            <person name="Zhao R."/>
            <person name="Li G."/>
            <person name="Mu C."/>
            <person name="Tian Q."/>
            <person name="Mei H."/>
            <person name="Zhang T."/>
            <person name="Gao T."/>
            <person name="Zhang H."/>
        </authorList>
    </citation>
    <scope>NUCLEOTIDE SEQUENCE</scope>
    <source>
        <strain evidence="2">G02</strain>
    </source>
</reference>
<evidence type="ECO:0000256" key="1">
    <source>
        <dbReference type="SAM" id="MobiDB-lite"/>
    </source>
</evidence>
<name>A0AAW2K464_SESRA</name>
<feature type="region of interest" description="Disordered" evidence="1">
    <location>
        <begin position="1"/>
        <end position="86"/>
    </location>
</feature>
<dbReference type="EMBL" id="JACGWJ010000030">
    <property type="protein sequence ID" value="KAL0301577.1"/>
    <property type="molecule type" value="Genomic_DNA"/>
</dbReference>
<dbReference type="AlphaFoldDB" id="A0AAW2K464"/>
<protein>
    <submittedName>
        <fullName evidence="2">Uncharacterized protein</fullName>
    </submittedName>
</protein>
<evidence type="ECO:0000313" key="2">
    <source>
        <dbReference type="EMBL" id="KAL0301577.1"/>
    </source>
</evidence>
<accession>A0AAW2K464</accession>
<feature type="compositionally biased region" description="Acidic residues" evidence="1">
    <location>
        <begin position="56"/>
        <end position="65"/>
    </location>
</feature>
<organism evidence="2">
    <name type="scientific">Sesamum radiatum</name>
    <name type="common">Black benniseed</name>
    <dbReference type="NCBI Taxonomy" id="300843"/>
    <lineage>
        <taxon>Eukaryota</taxon>
        <taxon>Viridiplantae</taxon>
        <taxon>Streptophyta</taxon>
        <taxon>Embryophyta</taxon>
        <taxon>Tracheophyta</taxon>
        <taxon>Spermatophyta</taxon>
        <taxon>Magnoliopsida</taxon>
        <taxon>eudicotyledons</taxon>
        <taxon>Gunneridae</taxon>
        <taxon>Pentapetalae</taxon>
        <taxon>asterids</taxon>
        <taxon>lamiids</taxon>
        <taxon>Lamiales</taxon>
        <taxon>Pedaliaceae</taxon>
        <taxon>Sesamum</taxon>
    </lineage>
</organism>
<reference evidence="2" key="1">
    <citation type="submission" date="2020-06" db="EMBL/GenBank/DDBJ databases">
        <authorList>
            <person name="Li T."/>
            <person name="Hu X."/>
            <person name="Zhang T."/>
            <person name="Song X."/>
            <person name="Zhang H."/>
            <person name="Dai N."/>
            <person name="Sheng W."/>
            <person name="Hou X."/>
            <person name="Wei L."/>
        </authorList>
    </citation>
    <scope>NUCLEOTIDE SEQUENCE</scope>
    <source>
        <strain evidence="2">G02</strain>
        <tissue evidence="2">Leaf</tissue>
    </source>
</reference>
<comment type="caution">
    <text evidence="2">The sequence shown here is derived from an EMBL/GenBank/DDBJ whole genome shotgun (WGS) entry which is preliminary data.</text>
</comment>